<reference evidence="8" key="2">
    <citation type="journal article" date="2008" name="Genome Biol.">
        <title>Improved genome assembly and evidence-based global gene model set for the chordate Ciona intestinalis: new insight into intron and operon populations.</title>
        <authorList>
            <person name="Satou Y."/>
            <person name="Mineta K."/>
            <person name="Ogasawara M."/>
            <person name="Sasakura Y."/>
            <person name="Shoguchi E."/>
            <person name="Ueno K."/>
            <person name="Yamada L."/>
            <person name="Matsumoto J."/>
            <person name="Wasserscheid J."/>
            <person name="Dewar K."/>
            <person name="Wiley G.B."/>
            <person name="Macmil S.L."/>
            <person name="Roe B.A."/>
            <person name="Zeller R.W."/>
            <person name="Hastings K.E."/>
            <person name="Lemaire P."/>
            <person name="Lindquist E."/>
            <person name="Endo T."/>
            <person name="Hotta K."/>
            <person name="Inaba K."/>
        </authorList>
    </citation>
    <scope>NUCLEOTIDE SEQUENCE [LARGE SCALE GENOMIC DNA]</scope>
    <source>
        <strain evidence="8">wild type</strain>
    </source>
</reference>
<dbReference type="RefSeq" id="XP_002121771.1">
    <property type="nucleotide sequence ID" value="XM_002121735.5"/>
</dbReference>
<evidence type="ECO:0000256" key="5">
    <source>
        <dbReference type="ARBA" id="ARBA00023136"/>
    </source>
</evidence>
<dbReference type="InterPro" id="IPR036418">
    <property type="entry name" value="Cyt_c_oxidase_su6a_sf"/>
</dbReference>
<evidence type="ECO:0000256" key="2">
    <source>
        <dbReference type="ARBA" id="ARBA00022792"/>
    </source>
</evidence>
<dbReference type="AlphaFoldDB" id="A0A1W5BA34"/>
<dbReference type="eggNOG" id="KOG3469">
    <property type="taxonomic scope" value="Eukaryota"/>
</dbReference>
<reference evidence="8" key="3">
    <citation type="submission" date="2025-08" db="UniProtKB">
        <authorList>
            <consortium name="Ensembl"/>
        </authorList>
    </citation>
    <scope>IDENTIFICATION</scope>
</reference>
<dbReference type="Ensembl" id="ENSCINT00000036040.1">
    <property type="protein sequence ID" value="ENSCINP00000034854.1"/>
    <property type="gene ID" value="ENSCING00000019252.1"/>
</dbReference>
<dbReference type="KEGG" id="cin:100181796"/>
<sequence length="108" mass="12349">MSFLLRSHLTRFALRNVRQSSDVSFESAQKTMKLMRILSLTVVPFSIIAVGVNAYMIEVEHGKHAPPEYKEYAHIGIMTKKYPWGDGKHTLFHNPRSQGIKGKGYDEQ</sequence>
<dbReference type="GO" id="GO:0006123">
    <property type="term" value="P:mitochondrial electron transport, cytochrome c to oxygen"/>
    <property type="evidence" value="ECO:0000318"/>
    <property type="project" value="GO_Central"/>
</dbReference>
<dbReference type="OrthoDB" id="5947505at2759"/>
<gene>
    <name evidence="8" type="primary">LOC100181796</name>
</gene>
<evidence type="ECO:0000313" key="8">
    <source>
        <dbReference type="Ensembl" id="ENSCINP00000034854.1"/>
    </source>
</evidence>
<proteinExistence type="inferred from homology"/>
<dbReference type="InterPro" id="IPR001349">
    <property type="entry name" value="Cyt_c_oxidase_su6a"/>
</dbReference>
<dbReference type="GeneTree" id="ENSGT00940000168355"/>
<keyword evidence="7" id="KW-0812">Transmembrane</keyword>
<evidence type="ECO:0000313" key="9">
    <source>
        <dbReference type="Proteomes" id="UP000008144"/>
    </source>
</evidence>
<keyword evidence="7" id="KW-1133">Transmembrane helix</keyword>
<dbReference type="SUPFAM" id="SSF81411">
    <property type="entry name" value="Mitochondrial cytochrome c oxidase subunit VIa"/>
    <property type="match status" value="1"/>
</dbReference>
<dbReference type="GO" id="GO:0045277">
    <property type="term" value="C:respiratory chain complex IV"/>
    <property type="evidence" value="ECO:0000318"/>
    <property type="project" value="GO_Central"/>
</dbReference>
<keyword evidence="4" id="KW-0496">Mitochondrion</keyword>
<evidence type="ECO:0000256" key="3">
    <source>
        <dbReference type="ARBA" id="ARBA00022946"/>
    </source>
</evidence>
<reference evidence="8" key="4">
    <citation type="submission" date="2025-09" db="UniProtKB">
        <authorList>
            <consortium name="Ensembl"/>
        </authorList>
    </citation>
    <scope>IDENTIFICATION</scope>
</reference>
<organism evidence="8 9">
    <name type="scientific">Ciona intestinalis</name>
    <name type="common">Transparent sea squirt</name>
    <name type="synonym">Ascidia intestinalis</name>
    <dbReference type="NCBI Taxonomy" id="7719"/>
    <lineage>
        <taxon>Eukaryota</taxon>
        <taxon>Metazoa</taxon>
        <taxon>Chordata</taxon>
        <taxon>Tunicata</taxon>
        <taxon>Ascidiacea</taxon>
        <taxon>Phlebobranchia</taxon>
        <taxon>Cionidae</taxon>
        <taxon>Ciona</taxon>
    </lineage>
</organism>
<accession>H2XYX0</accession>
<reference evidence="9" key="1">
    <citation type="journal article" date="2002" name="Science">
        <title>The draft genome of Ciona intestinalis: insights into chordate and vertebrate origins.</title>
        <authorList>
            <person name="Dehal P."/>
            <person name="Satou Y."/>
            <person name="Campbell R.K."/>
            <person name="Chapman J."/>
            <person name="Degnan B."/>
            <person name="De Tomaso A."/>
            <person name="Davidson B."/>
            <person name="Di Gregorio A."/>
            <person name="Gelpke M."/>
            <person name="Goodstein D.M."/>
            <person name="Harafuji N."/>
            <person name="Hastings K.E."/>
            <person name="Ho I."/>
            <person name="Hotta K."/>
            <person name="Huang W."/>
            <person name="Kawashima T."/>
            <person name="Lemaire P."/>
            <person name="Martinez D."/>
            <person name="Meinertzhagen I.A."/>
            <person name="Necula S."/>
            <person name="Nonaka M."/>
            <person name="Putnam N."/>
            <person name="Rash S."/>
            <person name="Saiga H."/>
            <person name="Satake M."/>
            <person name="Terry A."/>
            <person name="Yamada L."/>
            <person name="Wang H.G."/>
            <person name="Awazu S."/>
            <person name="Azumi K."/>
            <person name="Boore J."/>
            <person name="Branno M."/>
            <person name="Chin-Bow S."/>
            <person name="DeSantis R."/>
            <person name="Doyle S."/>
            <person name="Francino P."/>
            <person name="Keys D.N."/>
            <person name="Haga S."/>
            <person name="Hayashi H."/>
            <person name="Hino K."/>
            <person name="Imai K.S."/>
            <person name="Inaba K."/>
            <person name="Kano S."/>
            <person name="Kobayashi K."/>
            <person name="Kobayashi M."/>
            <person name="Lee B.I."/>
            <person name="Makabe K.W."/>
            <person name="Manohar C."/>
            <person name="Matassi G."/>
            <person name="Medina M."/>
            <person name="Mochizuki Y."/>
            <person name="Mount S."/>
            <person name="Morishita T."/>
            <person name="Miura S."/>
            <person name="Nakayama A."/>
            <person name="Nishizaka S."/>
            <person name="Nomoto H."/>
            <person name="Ohta F."/>
            <person name="Oishi K."/>
            <person name="Rigoutsos I."/>
            <person name="Sano M."/>
            <person name="Sasaki A."/>
            <person name="Sasakura Y."/>
            <person name="Shoguchi E."/>
            <person name="Shin-i T."/>
            <person name="Spagnuolo A."/>
            <person name="Stainier D."/>
            <person name="Suzuki M.M."/>
            <person name="Tassy O."/>
            <person name="Takatori N."/>
            <person name="Tokuoka M."/>
            <person name="Yagi K."/>
            <person name="Yoshizaki F."/>
            <person name="Wada S."/>
            <person name="Zhang C."/>
            <person name="Hyatt P.D."/>
            <person name="Larimer F."/>
            <person name="Detter C."/>
            <person name="Doggett N."/>
            <person name="Glavina T."/>
            <person name="Hawkins T."/>
            <person name="Richardson P."/>
            <person name="Lucas S."/>
            <person name="Kohara Y."/>
            <person name="Levine M."/>
            <person name="Satoh N."/>
            <person name="Rokhsar D.S."/>
        </authorList>
    </citation>
    <scope>NUCLEOTIDE SEQUENCE [LARGE SCALE GENOMIC DNA]</scope>
</reference>
<dbReference type="InParanoid" id="A0A1W5BA34"/>
<protein>
    <submittedName>
        <fullName evidence="8">Cytochrome c oxidase subunit 6A, mitochondrial</fullName>
    </submittedName>
</protein>
<dbReference type="Gene3D" id="4.10.95.10">
    <property type="entry name" value="Cytochrome c oxidase, subunit VIa"/>
    <property type="match status" value="1"/>
</dbReference>
<name>A0A1W5BA34_CIOIN</name>
<comment type="subcellular location">
    <subcellularLocation>
        <location evidence="1">Mitochondrion inner membrane</location>
    </subcellularLocation>
</comment>
<comment type="similarity">
    <text evidence="6">Belongs to the cytochrome c oxidase subunit 6A family.</text>
</comment>
<evidence type="ECO:0000256" key="7">
    <source>
        <dbReference type="SAM" id="Phobius"/>
    </source>
</evidence>
<dbReference type="Pfam" id="PF02046">
    <property type="entry name" value="COX6A"/>
    <property type="match status" value="1"/>
</dbReference>
<evidence type="ECO:0000256" key="4">
    <source>
        <dbReference type="ARBA" id="ARBA00023128"/>
    </source>
</evidence>
<dbReference type="PANTHER" id="PTHR11504">
    <property type="entry name" value="CYTOCHROME C OXIDASE POLYPEPTIDE VIA"/>
    <property type="match status" value="1"/>
</dbReference>
<dbReference type="GeneID" id="100181796"/>
<dbReference type="PANTHER" id="PTHR11504:SF0">
    <property type="entry name" value="CYTOCHROME C OXIDASE SUBUNIT"/>
    <property type="match status" value="1"/>
</dbReference>
<dbReference type="STRING" id="7719.ENSCINP00000034854"/>
<dbReference type="FunCoup" id="A0A1W5BA34">
    <property type="interactions" value="170"/>
</dbReference>
<dbReference type="OMA" id="MWKTLTY"/>
<dbReference type="GO" id="GO:0030234">
    <property type="term" value="F:enzyme regulator activity"/>
    <property type="evidence" value="ECO:0000318"/>
    <property type="project" value="GO_Central"/>
</dbReference>
<feature type="transmembrane region" description="Helical" evidence="7">
    <location>
        <begin position="37"/>
        <end position="57"/>
    </location>
</feature>
<evidence type="ECO:0000256" key="6">
    <source>
        <dbReference type="RuleBase" id="RU004396"/>
    </source>
</evidence>
<keyword evidence="9" id="KW-1185">Reference proteome</keyword>
<dbReference type="Proteomes" id="UP000008144">
    <property type="component" value="Chromosome 10"/>
</dbReference>
<keyword evidence="3" id="KW-0809">Transit peptide</keyword>
<dbReference type="GO" id="GO:0005743">
    <property type="term" value="C:mitochondrial inner membrane"/>
    <property type="evidence" value="ECO:0007669"/>
    <property type="project" value="UniProtKB-SubCell"/>
</dbReference>
<keyword evidence="2" id="KW-0999">Mitochondrion inner membrane</keyword>
<evidence type="ECO:0000256" key="1">
    <source>
        <dbReference type="ARBA" id="ARBA00004273"/>
    </source>
</evidence>
<accession>A0A1W5BA34</accession>
<dbReference type="EMBL" id="EAAA01000622">
    <property type="status" value="NOT_ANNOTATED_CDS"/>
    <property type="molecule type" value="Genomic_DNA"/>
</dbReference>
<keyword evidence="5 7" id="KW-0472">Membrane</keyword>